<reference evidence="1 2" key="1">
    <citation type="journal article" date="2019" name="Commun. Biol.">
        <title>The bagworm genome reveals a unique fibroin gene that provides high tensile strength.</title>
        <authorList>
            <person name="Kono N."/>
            <person name="Nakamura H."/>
            <person name="Ohtoshi R."/>
            <person name="Tomita M."/>
            <person name="Numata K."/>
            <person name="Arakawa K."/>
        </authorList>
    </citation>
    <scope>NUCLEOTIDE SEQUENCE [LARGE SCALE GENOMIC DNA]</scope>
</reference>
<dbReference type="EMBL" id="BGZK01000004">
    <property type="protein sequence ID" value="GBP00015.1"/>
    <property type="molecule type" value="Genomic_DNA"/>
</dbReference>
<protein>
    <submittedName>
        <fullName evidence="1">Uncharacterized protein</fullName>
    </submittedName>
</protein>
<organism evidence="1 2">
    <name type="scientific">Eumeta variegata</name>
    <name type="common">Bagworm moth</name>
    <name type="synonym">Eumeta japonica</name>
    <dbReference type="NCBI Taxonomy" id="151549"/>
    <lineage>
        <taxon>Eukaryota</taxon>
        <taxon>Metazoa</taxon>
        <taxon>Ecdysozoa</taxon>
        <taxon>Arthropoda</taxon>
        <taxon>Hexapoda</taxon>
        <taxon>Insecta</taxon>
        <taxon>Pterygota</taxon>
        <taxon>Neoptera</taxon>
        <taxon>Endopterygota</taxon>
        <taxon>Lepidoptera</taxon>
        <taxon>Glossata</taxon>
        <taxon>Ditrysia</taxon>
        <taxon>Tineoidea</taxon>
        <taxon>Psychidae</taxon>
        <taxon>Oiketicinae</taxon>
        <taxon>Eumeta</taxon>
    </lineage>
</organism>
<evidence type="ECO:0000313" key="2">
    <source>
        <dbReference type="Proteomes" id="UP000299102"/>
    </source>
</evidence>
<dbReference type="Proteomes" id="UP000299102">
    <property type="component" value="Unassembled WGS sequence"/>
</dbReference>
<gene>
    <name evidence="1" type="ORF">EVAR_74349_1</name>
</gene>
<accession>A0A4C1SD59</accession>
<keyword evidence="2" id="KW-1185">Reference proteome</keyword>
<proteinExistence type="predicted"/>
<evidence type="ECO:0000313" key="1">
    <source>
        <dbReference type="EMBL" id="GBP00015.1"/>
    </source>
</evidence>
<name>A0A4C1SD59_EUMVA</name>
<comment type="caution">
    <text evidence="1">The sequence shown here is derived from an EMBL/GenBank/DDBJ whole genome shotgun (WGS) entry which is preliminary data.</text>
</comment>
<dbReference type="AlphaFoldDB" id="A0A4C1SD59"/>
<sequence length="124" mass="13368">MRGYALEWNIIPCFGGGIYKTAPKCDGSMNRSDKTYRTTGRGPHFHIQTLPNIKSDSTAASAVHVGGGWGHFGEYSGPVTMTENNCIHQQRWSVAGTLAHAGRAIQFSLAASTVSLDIPDIMQS</sequence>